<gene>
    <name evidence="1" type="ORF">EDC44_10672</name>
</gene>
<dbReference type="Proteomes" id="UP000295763">
    <property type="component" value="Unassembled WGS sequence"/>
</dbReference>
<proteinExistence type="predicted"/>
<reference evidence="1 2" key="1">
    <citation type="submission" date="2019-03" db="EMBL/GenBank/DDBJ databases">
        <title>Genomic Encyclopedia of Type Strains, Phase IV (KMG-IV): sequencing the most valuable type-strain genomes for metagenomic binning, comparative biology and taxonomic classification.</title>
        <authorList>
            <person name="Goeker M."/>
        </authorList>
    </citation>
    <scope>NUCLEOTIDE SEQUENCE [LARGE SCALE GENOMIC DNA]</scope>
    <source>
        <strain evidence="1 2">DSM 28404</strain>
    </source>
</reference>
<accession>A0A4V2T244</accession>
<evidence type="ECO:0000313" key="1">
    <source>
        <dbReference type="EMBL" id="TCP96013.1"/>
    </source>
</evidence>
<name>A0A4V2T244_9PAST</name>
<dbReference type="EMBL" id="SLYB01000006">
    <property type="protein sequence ID" value="TCP96013.1"/>
    <property type="molecule type" value="Genomic_DNA"/>
</dbReference>
<dbReference type="RefSeq" id="WP_131975739.1">
    <property type="nucleotide sequence ID" value="NZ_SLYB01000006.1"/>
</dbReference>
<dbReference type="OrthoDB" id="3233498at2"/>
<protein>
    <submittedName>
        <fullName evidence="1">Uncharacterized protein</fullName>
    </submittedName>
</protein>
<organism evidence="1 2">
    <name type="scientific">Cricetibacter osteomyelitidis</name>
    <dbReference type="NCBI Taxonomy" id="1521931"/>
    <lineage>
        <taxon>Bacteria</taxon>
        <taxon>Pseudomonadati</taxon>
        <taxon>Pseudomonadota</taxon>
        <taxon>Gammaproteobacteria</taxon>
        <taxon>Pasteurellales</taxon>
        <taxon>Pasteurellaceae</taxon>
        <taxon>Cricetibacter</taxon>
    </lineage>
</organism>
<evidence type="ECO:0000313" key="2">
    <source>
        <dbReference type="Proteomes" id="UP000295763"/>
    </source>
</evidence>
<comment type="caution">
    <text evidence="1">The sequence shown here is derived from an EMBL/GenBank/DDBJ whole genome shotgun (WGS) entry which is preliminary data.</text>
</comment>
<keyword evidence="2" id="KW-1185">Reference proteome</keyword>
<sequence length="78" mass="9364">MTELEYYITEKMIENIVETIAEQQHIEPLAALGKFYQSETYAMLKRDELKLWQLSDKGLFDLWQNEIQHGNPRLSRYL</sequence>
<dbReference type="AlphaFoldDB" id="A0A4V2T244"/>